<evidence type="ECO:0000256" key="1">
    <source>
        <dbReference type="SAM" id="SignalP"/>
    </source>
</evidence>
<keyword evidence="1" id="KW-0732">Signal</keyword>
<protein>
    <recommendedName>
        <fullName evidence="4">Secreted protein</fullName>
    </recommendedName>
</protein>
<organism evidence="2 3">
    <name type="scientific">Aeoliella straminimaris</name>
    <dbReference type="NCBI Taxonomy" id="2954799"/>
    <lineage>
        <taxon>Bacteria</taxon>
        <taxon>Pseudomonadati</taxon>
        <taxon>Planctomycetota</taxon>
        <taxon>Planctomycetia</taxon>
        <taxon>Pirellulales</taxon>
        <taxon>Lacipirellulaceae</taxon>
        <taxon>Aeoliella</taxon>
    </lineage>
</organism>
<sequence length="320" mass="35367">MRTVLAAGLLLFFVGVVQAQPPASEMSSQLVVLSDQDSHVTIAGFGRIDSPQRWTRVWLEHLGLDPRYDTPNRAAMEVDFERCMVVAIFGGTTANTAGYKVASVIETTDSVVVRFEANTSQSAGPDGGAERTTPYAFVVLPKTNKPIVMQQGVRQYIGEPPTWKHVAELPPVTKTLEREEVSLSHPERVEIPADIPFLIVRNAREKDGTVYKQRLFASISYQTAHHEAWQDCLQWVASPYHKMEDFRLAAPQTNNQYLLRGLKDGAARCISNIQALRKAGVPDETIRKRAQRALVEVDVSPVSDSTAKGIPLDPVPPPTN</sequence>
<reference evidence="2" key="1">
    <citation type="submission" date="2022-06" db="EMBL/GenBank/DDBJ databases">
        <title>Aeoliella straminimaris, a novel planctomycete from sediments.</title>
        <authorList>
            <person name="Vitorino I.R."/>
            <person name="Lage O.M."/>
        </authorList>
    </citation>
    <scope>NUCLEOTIDE SEQUENCE</scope>
    <source>
        <strain evidence="2">ICT_H6.2</strain>
    </source>
</reference>
<keyword evidence="3" id="KW-1185">Reference proteome</keyword>
<gene>
    <name evidence="2" type="ORF">NG895_11685</name>
</gene>
<dbReference type="RefSeq" id="WP_252852679.1">
    <property type="nucleotide sequence ID" value="NZ_JAMXLR010000036.1"/>
</dbReference>
<dbReference type="AlphaFoldDB" id="A0A9X2FAD7"/>
<comment type="caution">
    <text evidence="2">The sequence shown here is derived from an EMBL/GenBank/DDBJ whole genome shotgun (WGS) entry which is preliminary data.</text>
</comment>
<proteinExistence type="predicted"/>
<dbReference type="EMBL" id="JAMXLR010000036">
    <property type="protein sequence ID" value="MCO6044568.1"/>
    <property type="molecule type" value="Genomic_DNA"/>
</dbReference>
<name>A0A9X2FAD7_9BACT</name>
<feature type="signal peptide" evidence="1">
    <location>
        <begin position="1"/>
        <end position="19"/>
    </location>
</feature>
<dbReference type="Proteomes" id="UP001155241">
    <property type="component" value="Unassembled WGS sequence"/>
</dbReference>
<feature type="chain" id="PRO_5040969206" description="Secreted protein" evidence="1">
    <location>
        <begin position="20"/>
        <end position="320"/>
    </location>
</feature>
<evidence type="ECO:0008006" key="4">
    <source>
        <dbReference type="Google" id="ProtNLM"/>
    </source>
</evidence>
<accession>A0A9X2FAD7</accession>
<evidence type="ECO:0000313" key="3">
    <source>
        <dbReference type="Proteomes" id="UP001155241"/>
    </source>
</evidence>
<evidence type="ECO:0000313" key="2">
    <source>
        <dbReference type="EMBL" id="MCO6044568.1"/>
    </source>
</evidence>